<evidence type="ECO:0000256" key="7">
    <source>
        <dbReference type="SAM" id="Phobius"/>
    </source>
</evidence>
<dbReference type="Pfam" id="PF12801">
    <property type="entry name" value="Fer4_5"/>
    <property type="match status" value="2"/>
</dbReference>
<sequence length="282" mass="31581">MNKHSIFHPTRRISLLRNASLIGFVMLMEYFGIRHQIVGGGPQGSPPLDSYCVFGGVETVWSYVTKGQFLQKTNLSNLVLFTAAVLVTLLTGASFCGWICPFGALQEWISAIGKRLFGKQFTLPIHVDKPLRYLRFVILALILYMTISTNKLWFEFHDPFKAFFGFEFELSPGFVILVLLSLLSIFIERFFCKYLCPLGALFSLLSPRSFIQLKRQSSHCIGCNVCNKSCPMGIDVAHAENTGGDCIRCLQCMENCPKPEALILEAGKAPSPPIPHSTNHRH</sequence>
<protein>
    <submittedName>
        <fullName evidence="9">4Fe-4S binding protein</fullName>
    </submittedName>
</protein>
<evidence type="ECO:0000259" key="8">
    <source>
        <dbReference type="PROSITE" id="PS51379"/>
    </source>
</evidence>
<proteinExistence type="predicted"/>
<keyword evidence="5" id="KW-0411">Iron-sulfur</keyword>
<dbReference type="PROSITE" id="PS00198">
    <property type="entry name" value="4FE4S_FER_1"/>
    <property type="match status" value="1"/>
</dbReference>
<comment type="subcellular location">
    <subcellularLocation>
        <location evidence="1">Cell membrane</location>
    </subcellularLocation>
</comment>
<dbReference type="PROSITE" id="PS51379">
    <property type="entry name" value="4FE4S_FER_2"/>
    <property type="match status" value="2"/>
</dbReference>
<dbReference type="EMBL" id="JACVHF010000011">
    <property type="protein sequence ID" value="MBC9785162.1"/>
    <property type="molecule type" value="Genomic_DNA"/>
</dbReference>
<feature type="domain" description="4Fe-4S ferredoxin-type" evidence="8">
    <location>
        <begin position="241"/>
        <end position="267"/>
    </location>
</feature>
<feature type="transmembrane region" description="Helical" evidence="7">
    <location>
        <begin position="78"/>
        <end position="105"/>
    </location>
</feature>
<reference evidence="9 10" key="1">
    <citation type="submission" date="2020-07" db="EMBL/GenBank/DDBJ databases">
        <title>Draft whole-genome sequence of Heliobacterium chlorum DSM 3682, type strain.</title>
        <authorList>
            <person name="Kyndt J.A."/>
            <person name="Meyer T.E."/>
            <person name="Imhoff J.F."/>
        </authorList>
    </citation>
    <scope>NUCLEOTIDE SEQUENCE [LARGE SCALE GENOMIC DNA]</scope>
    <source>
        <strain evidence="9 10">DSM 3682</strain>
    </source>
</reference>
<dbReference type="RefSeq" id="WP_188040656.1">
    <property type="nucleotide sequence ID" value="NZ_JACVHF010000011.1"/>
</dbReference>
<evidence type="ECO:0000256" key="2">
    <source>
        <dbReference type="ARBA" id="ARBA00022475"/>
    </source>
</evidence>
<keyword evidence="7" id="KW-1133">Transmembrane helix</keyword>
<feature type="domain" description="4Fe-4S ferredoxin-type" evidence="8">
    <location>
        <begin position="211"/>
        <end position="240"/>
    </location>
</feature>
<organism evidence="9 10">
    <name type="scientific">Heliobacterium chlorum</name>
    <dbReference type="NCBI Taxonomy" id="2698"/>
    <lineage>
        <taxon>Bacteria</taxon>
        <taxon>Bacillati</taxon>
        <taxon>Bacillota</taxon>
        <taxon>Clostridia</taxon>
        <taxon>Eubacteriales</taxon>
        <taxon>Heliobacteriaceae</taxon>
        <taxon>Heliobacterium</taxon>
    </lineage>
</organism>
<keyword evidence="7" id="KW-0812">Transmembrane</keyword>
<dbReference type="Gene3D" id="3.30.70.20">
    <property type="match status" value="1"/>
</dbReference>
<dbReference type="InterPro" id="IPR017896">
    <property type="entry name" value="4Fe4S_Fe-S-bd"/>
</dbReference>
<feature type="transmembrane region" description="Helical" evidence="7">
    <location>
        <begin position="174"/>
        <end position="205"/>
    </location>
</feature>
<dbReference type="Pfam" id="PF13237">
    <property type="entry name" value="Fer4_10"/>
    <property type="match status" value="1"/>
</dbReference>
<evidence type="ECO:0000256" key="4">
    <source>
        <dbReference type="ARBA" id="ARBA00023004"/>
    </source>
</evidence>
<dbReference type="PANTHER" id="PTHR30224">
    <property type="entry name" value="ELECTRON TRANSPORT PROTEIN"/>
    <property type="match status" value="1"/>
</dbReference>
<dbReference type="Proteomes" id="UP000617402">
    <property type="component" value="Unassembled WGS sequence"/>
</dbReference>
<evidence type="ECO:0000313" key="10">
    <source>
        <dbReference type="Proteomes" id="UP000617402"/>
    </source>
</evidence>
<comment type="caution">
    <text evidence="9">The sequence shown here is derived from an EMBL/GenBank/DDBJ whole genome shotgun (WGS) entry which is preliminary data.</text>
</comment>
<dbReference type="PANTHER" id="PTHR30224:SF4">
    <property type="entry name" value="ELECTRON TRANSPORT PROTEIN YCCM-RELATED"/>
    <property type="match status" value="1"/>
</dbReference>
<feature type="transmembrane region" description="Helical" evidence="7">
    <location>
        <begin position="15"/>
        <end position="33"/>
    </location>
</feature>
<feature type="transmembrane region" description="Helical" evidence="7">
    <location>
        <begin position="133"/>
        <end position="154"/>
    </location>
</feature>
<keyword evidence="3" id="KW-0479">Metal-binding</keyword>
<gene>
    <name evidence="9" type="ORF">H1S01_11645</name>
</gene>
<evidence type="ECO:0000256" key="6">
    <source>
        <dbReference type="ARBA" id="ARBA00023136"/>
    </source>
</evidence>
<dbReference type="InterPro" id="IPR017900">
    <property type="entry name" value="4Fe4S_Fe_S_CS"/>
</dbReference>
<dbReference type="InterPro" id="IPR052378">
    <property type="entry name" value="NosR_regulator"/>
</dbReference>
<dbReference type="SUPFAM" id="SSF54862">
    <property type="entry name" value="4Fe-4S ferredoxins"/>
    <property type="match status" value="1"/>
</dbReference>
<keyword evidence="10" id="KW-1185">Reference proteome</keyword>
<keyword evidence="2" id="KW-1003">Cell membrane</keyword>
<evidence type="ECO:0000256" key="1">
    <source>
        <dbReference type="ARBA" id="ARBA00004236"/>
    </source>
</evidence>
<keyword evidence="4" id="KW-0408">Iron</keyword>
<evidence type="ECO:0000256" key="3">
    <source>
        <dbReference type="ARBA" id="ARBA00022723"/>
    </source>
</evidence>
<evidence type="ECO:0000256" key="5">
    <source>
        <dbReference type="ARBA" id="ARBA00023014"/>
    </source>
</evidence>
<accession>A0ABR7T307</accession>
<keyword evidence="6 7" id="KW-0472">Membrane</keyword>
<name>A0ABR7T307_HELCL</name>
<evidence type="ECO:0000313" key="9">
    <source>
        <dbReference type="EMBL" id="MBC9785162.1"/>
    </source>
</evidence>